<organism evidence="2 3">
    <name type="scientific">Dokdonia ponticola</name>
    <dbReference type="NCBI Taxonomy" id="2041041"/>
    <lineage>
        <taxon>Bacteria</taxon>
        <taxon>Pseudomonadati</taxon>
        <taxon>Bacteroidota</taxon>
        <taxon>Flavobacteriia</taxon>
        <taxon>Flavobacteriales</taxon>
        <taxon>Flavobacteriaceae</taxon>
        <taxon>Dokdonia</taxon>
    </lineage>
</organism>
<proteinExistence type="predicted"/>
<name>A0ABV9I2N2_9FLAO</name>
<dbReference type="SUPFAM" id="SSF82185">
    <property type="entry name" value="Histone H3 K4-specific methyltransferase SET7/9 N-terminal domain"/>
    <property type="match status" value="1"/>
</dbReference>
<reference evidence="3" key="1">
    <citation type="journal article" date="2019" name="Int. J. Syst. Evol. Microbiol.">
        <title>The Global Catalogue of Microorganisms (GCM) 10K type strain sequencing project: providing services to taxonomists for standard genome sequencing and annotation.</title>
        <authorList>
            <consortium name="The Broad Institute Genomics Platform"/>
            <consortium name="The Broad Institute Genome Sequencing Center for Infectious Disease"/>
            <person name="Wu L."/>
            <person name="Ma J."/>
        </authorList>
    </citation>
    <scope>NUCLEOTIDE SEQUENCE [LARGE SCALE GENOMIC DNA]</scope>
    <source>
        <strain evidence="3">YJ-61-S</strain>
    </source>
</reference>
<keyword evidence="1" id="KW-0677">Repeat</keyword>
<dbReference type="RefSeq" id="WP_379982504.1">
    <property type="nucleotide sequence ID" value="NZ_JBHSFV010000019.1"/>
</dbReference>
<protein>
    <submittedName>
        <fullName evidence="2">Toxin-antitoxin system YwqK family antitoxin</fullName>
    </submittedName>
</protein>
<evidence type="ECO:0000313" key="2">
    <source>
        <dbReference type="EMBL" id="MFC4636372.1"/>
    </source>
</evidence>
<dbReference type="Gene3D" id="3.90.930.1">
    <property type="match status" value="1"/>
</dbReference>
<dbReference type="EMBL" id="JBHSFV010000019">
    <property type="protein sequence ID" value="MFC4636372.1"/>
    <property type="molecule type" value="Genomic_DNA"/>
</dbReference>
<dbReference type="InterPro" id="IPR003409">
    <property type="entry name" value="MORN"/>
</dbReference>
<accession>A0ABV9I2N2</accession>
<dbReference type="Proteomes" id="UP001596043">
    <property type="component" value="Unassembled WGS sequence"/>
</dbReference>
<gene>
    <name evidence="2" type="ORF">ACFO3O_20870</name>
</gene>
<dbReference type="InterPro" id="IPR011652">
    <property type="entry name" value="MORN_2"/>
</dbReference>
<evidence type="ECO:0000256" key="1">
    <source>
        <dbReference type="ARBA" id="ARBA00022737"/>
    </source>
</evidence>
<comment type="caution">
    <text evidence="2">The sequence shown here is derived from an EMBL/GenBank/DDBJ whole genome shotgun (WGS) entry which is preliminary data.</text>
</comment>
<evidence type="ECO:0000313" key="3">
    <source>
        <dbReference type="Proteomes" id="UP001596043"/>
    </source>
</evidence>
<dbReference type="Pfam" id="PF07661">
    <property type="entry name" value="MORN_2"/>
    <property type="match status" value="1"/>
</dbReference>
<keyword evidence="3" id="KW-1185">Reference proteome</keyword>
<sequence length="183" mass="21662">MKHILFLLITIFCLESQAQDSSPSINYQTIFHKNGELWIAQKFIDGQKVLQESYYENGVLKERFKIKNDKPHGSGVYYFPSGSVQEKYTYFNGRLIGSHERYYTLKKIRFIRTYNNKKKLSGTGTWFHPDDSIITGKFSYDEDGKIHGIFMKYPRDENCNLLTEVKCYYRHGKVITKEQYFDD</sequence>
<dbReference type="Pfam" id="PF02493">
    <property type="entry name" value="MORN"/>
    <property type="match status" value="1"/>
</dbReference>